<keyword evidence="2" id="KW-1185">Reference proteome</keyword>
<reference evidence="1 2" key="1">
    <citation type="journal article" date="2017" name="Curr. Biol.">
        <title>Genome architecture and evolution of a unichromosomal asexual nematode.</title>
        <authorList>
            <person name="Fradin H."/>
            <person name="Zegar C."/>
            <person name="Gutwein M."/>
            <person name="Lucas J."/>
            <person name="Kovtun M."/>
            <person name="Corcoran D."/>
            <person name="Baugh L.R."/>
            <person name="Kiontke K."/>
            <person name="Gunsalus K."/>
            <person name="Fitch D.H."/>
            <person name="Piano F."/>
        </authorList>
    </citation>
    <scope>NUCLEOTIDE SEQUENCE [LARGE SCALE GENOMIC DNA]</scope>
    <source>
        <strain evidence="1">PF1309</strain>
    </source>
</reference>
<name>A0A2A2K013_9BILA</name>
<dbReference type="InterPro" id="IPR052709">
    <property type="entry name" value="Transposase-MT_Hybrid"/>
</dbReference>
<evidence type="ECO:0000313" key="2">
    <source>
        <dbReference type="Proteomes" id="UP000218231"/>
    </source>
</evidence>
<comment type="caution">
    <text evidence="1">The sequence shown here is derived from an EMBL/GenBank/DDBJ whole genome shotgun (WGS) entry which is preliminary data.</text>
</comment>
<accession>A0A2A2K013</accession>
<dbReference type="Gene3D" id="3.30.420.10">
    <property type="entry name" value="Ribonuclease H-like superfamily/Ribonuclease H"/>
    <property type="match status" value="1"/>
</dbReference>
<dbReference type="PANTHER" id="PTHR46060:SF1">
    <property type="entry name" value="MARINER MOS1 TRANSPOSASE-LIKE PROTEIN"/>
    <property type="match status" value="1"/>
</dbReference>
<sequence length="97" mass="11138">MNNARPHVARSVKAELEGYGWHVLPHPPYSPDLAPSDYHLFKHLSHFLRVQNFKDRKDVESALKGFFGSQTAEFYRAGINALPGRWKETVNANGHYF</sequence>
<dbReference type="OrthoDB" id="9970333at2759"/>
<protein>
    <recommendedName>
        <fullName evidence="3">Histone-lysine N-methyltransferase SETMAR</fullName>
    </recommendedName>
</protein>
<evidence type="ECO:0000313" key="1">
    <source>
        <dbReference type="EMBL" id="PAV67281.1"/>
    </source>
</evidence>
<evidence type="ECO:0008006" key="3">
    <source>
        <dbReference type="Google" id="ProtNLM"/>
    </source>
</evidence>
<dbReference type="EMBL" id="LIAE01009964">
    <property type="protein sequence ID" value="PAV67281.1"/>
    <property type="molecule type" value="Genomic_DNA"/>
</dbReference>
<dbReference type="InterPro" id="IPR036397">
    <property type="entry name" value="RNaseH_sf"/>
</dbReference>
<dbReference type="PANTHER" id="PTHR46060">
    <property type="entry name" value="MARINER MOS1 TRANSPOSASE-LIKE PROTEIN"/>
    <property type="match status" value="1"/>
</dbReference>
<dbReference type="GO" id="GO:0003676">
    <property type="term" value="F:nucleic acid binding"/>
    <property type="evidence" value="ECO:0007669"/>
    <property type="project" value="InterPro"/>
</dbReference>
<dbReference type="Proteomes" id="UP000218231">
    <property type="component" value="Unassembled WGS sequence"/>
</dbReference>
<gene>
    <name evidence="1" type="ORF">WR25_00450</name>
</gene>
<proteinExistence type="predicted"/>
<dbReference type="AlphaFoldDB" id="A0A2A2K013"/>
<dbReference type="STRING" id="2018661.A0A2A2K013"/>
<organism evidence="1 2">
    <name type="scientific">Diploscapter pachys</name>
    <dbReference type="NCBI Taxonomy" id="2018661"/>
    <lineage>
        <taxon>Eukaryota</taxon>
        <taxon>Metazoa</taxon>
        <taxon>Ecdysozoa</taxon>
        <taxon>Nematoda</taxon>
        <taxon>Chromadorea</taxon>
        <taxon>Rhabditida</taxon>
        <taxon>Rhabditina</taxon>
        <taxon>Rhabditomorpha</taxon>
        <taxon>Rhabditoidea</taxon>
        <taxon>Rhabditidae</taxon>
        <taxon>Diploscapter</taxon>
    </lineage>
</organism>